<evidence type="ECO:0008006" key="6">
    <source>
        <dbReference type="Google" id="ProtNLM"/>
    </source>
</evidence>
<dbReference type="PROSITE" id="PS50883">
    <property type="entry name" value="EAL"/>
    <property type="match status" value="1"/>
</dbReference>
<feature type="transmembrane region" description="Helical" evidence="1">
    <location>
        <begin position="183"/>
        <end position="201"/>
    </location>
</feature>
<dbReference type="PROSITE" id="PS50887">
    <property type="entry name" value="GGDEF"/>
    <property type="match status" value="1"/>
</dbReference>
<dbReference type="InterPro" id="IPR043128">
    <property type="entry name" value="Rev_trsase/Diguanyl_cyclase"/>
</dbReference>
<accession>A0A432Y7V3</accession>
<dbReference type="CDD" id="cd01948">
    <property type="entry name" value="EAL"/>
    <property type="match status" value="1"/>
</dbReference>
<dbReference type="CDD" id="cd01949">
    <property type="entry name" value="GGDEF"/>
    <property type="match status" value="1"/>
</dbReference>
<feature type="domain" description="EAL" evidence="2">
    <location>
        <begin position="633"/>
        <end position="885"/>
    </location>
</feature>
<dbReference type="RefSeq" id="WP_110574574.1">
    <property type="nucleotide sequence ID" value="NZ_PIPV01000003.1"/>
</dbReference>
<feature type="transmembrane region" description="Helical" evidence="1">
    <location>
        <begin position="12"/>
        <end position="35"/>
    </location>
</feature>
<keyword evidence="5" id="KW-1185">Reference proteome</keyword>
<evidence type="ECO:0000313" key="4">
    <source>
        <dbReference type="EMBL" id="RUO57059.1"/>
    </source>
</evidence>
<comment type="caution">
    <text evidence="4">The sequence shown here is derived from an EMBL/GenBank/DDBJ whole genome shotgun (WGS) entry which is preliminary data.</text>
</comment>
<feature type="transmembrane region" description="Helical" evidence="1">
    <location>
        <begin position="152"/>
        <end position="171"/>
    </location>
</feature>
<feature type="transmembrane region" description="Helical" evidence="1">
    <location>
        <begin position="41"/>
        <end position="61"/>
    </location>
</feature>
<organism evidence="4 5">
    <name type="scientific">Idiomarina fontislapidosi</name>
    <dbReference type="NCBI Taxonomy" id="263723"/>
    <lineage>
        <taxon>Bacteria</taxon>
        <taxon>Pseudomonadati</taxon>
        <taxon>Pseudomonadota</taxon>
        <taxon>Gammaproteobacteria</taxon>
        <taxon>Alteromonadales</taxon>
        <taxon>Idiomarinaceae</taxon>
        <taxon>Idiomarina</taxon>
    </lineage>
</organism>
<dbReference type="NCBIfam" id="TIGR00254">
    <property type="entry name" value="GGDEF"/>
    <property type="match status" value="1"/>
</dbReference>
<dbReference type="SMART" id="SM00267">
    <property type="entry name" value="GGDEF"/>
    <property type="match status" value="1"/>
</dbReference>
<dbReference type="Gene3D" id="3.30.70.270">
    <property type="match status" value="1"/>
</dbReference>
<evidence type="ECO:0000259" key="2">
    <source>
        <dbReference type="PROSITE" id="PS50883"/>
    </source>
</evidence>
<keyword evidence="1" id="KW-0812">Transmembrane</keyword>
<protein>
    <recommendedName>
        <fullName evidence="6">Bifunctional diguanylate cyclase/phosphodiesterase</fullName>
    </recommendedName>
</protein>
<dbReference type="InterPro" id="IPR035919">
    <property type="entry name" value="EAL_sf"/>
</dbReference>
<evidence type="ECO:0000313" key="5">
    <source>
        <dbReference type="Proteomes" id="UP000287330"/>
    </source>
</evidence>
<dbReference type="InterPro" id="IPR029787">
    <property type="entry name" value="Nucleotide_cyclase"/>
</dbReference>
<gene>
    <name evidence="4" type="ORF">CWE25_05120</name>
</gene>
<dbReference type="SMART" id="SM00052">
    <property type="entry name" value="EAL"/>
    <property type="match status" value="1"/>
</dbReference>
<dbReference type="SUPFAM" id="SSF141868">
    <property type="entry name" value="EAL domain-like"/>
    <property type="match status" value="1"/>
</dbReference>
<dbReference type="Proteomes" id="UP000287330">
    <property type="component" value="Unassembled WGS sequence"/>
</dbReference>
<dbReference type="Gene3D" id="3.20.20.450">
    <property type="entry name" value="EAL domain"/>
    <property type="match status" value="1"/>
</dbReference>
<sequence length="886" mass="98560">MLKALLKHASTSVVQTAAFSCLLFGLFGFFNYLFLEPSARINSASLSLSAAALCIGAALIGQQTHRFWLTRLAGLGLLCTGLFALNATDLQLPLFLPSCCFLLAAVFLATGQNHINRIVWKAVGSIFILVSIVSFGITWLGLPTSPLIQNPIAFSAATIVGLLTGLGMVFYCFNQAAQNRSKLSVACLIFALSATIGIWFAQSNTDISEIRSRGEVNLTQSADVISQRLKSQFEALTRLYRRWSELPPSSVAQIIGIDTEDYTRDFSLIQWMGIYSHDQNLVHSPTNLSNIDEEIINQPSIKQWRANNVTQVSRVISAYSLKQGVPRLILSYPITNAMGDFNQLIVVLDIKDLMRVERIPYLDIFDSYVELSEDYLLPISSESFDVISLSELNGQHAFKVSASSSVLGQPITLHAVISDPTVFWQAARVNQTILIAGILLAFLLLESIESNRKLTEQQGQLIQMANFDSVTQLMRRDVLERHINQWLLAHSSDAHILFIDLDGFKPINDSLGLHTGNELLKHVASRLSNTIPSSALLSRFSSDEFILFLPESDAATSRRVAHELLESLQKKFEIENIDLYLTASIGIASRELHVTSAEAFIQNADVAMTKAKEFGGNAYAFFTQAMGLKYQSDLTLRNQLQVAIENRRLEVFYQPFVDLKSEQIIGVEALARWRDNEGNWVPPDVFIPLAEHTGQIMPLSALILEKAISEIAQYIAHPNFVLSINLSPKQLQSGHLINQVTELAQQYKIPFGKLQFELTETMIVDDAKSAFKQLAELRTLGCKIAIDDFGTGYSSLSYLNDLPADIIKIDRSFTRRVLTDSASHPVTEAVISMALGMNKSITVEGIERAEEAEYFAKRSCQAAQGFYYYRPMPLEQLIEVIEQETT</sequence>
<dbReference type="InterPro" id="IPR052155">
    <property type="entry name" value="Biofilm_reg_signaling"/>
</dbReference>
<dbReference type="AlphaFoldDB" id="A0A432Y7V3"/>
<feature type="transmembrane region" description="Helical" evidence="1">
    <location>
        <begin position="94"/>
        <end position="111"/>
    </location>
</feature>
<reference evidence="5" key="1">
    <citation type="journal article" date="2018" name="Front. Microbiol.">
        <title>Genome-Based Analysis Reveals the Taxonomy and Diversity of the Family Idiomarinaceae.</title>
        <authorList>
            <person name="Liu Y."/>
            <person name="Lai Q."/>
            <person name="Shao Z."/>
        </authorList>
    </citation>
    <scope>NUCLEOTIDE SEQUENCE [LARGE SCALE GENOMIC DNA]</scope>
    <source>
        <strain evidence="5">F23</strain>
    </source>
</reference>
<evidence type="ECO:0000256" key="1">
    <source>
        <dbReference type="SAM" id="Phobius"/>
    </source>
</evidence>
<dbReference type="Pfam" id="PF00563">
    <property type="entry name" value="EAL"/>
    <property type="match status" value="1"/>
</dbReference>
<dbReference type="PROSITE" id="PS51257">
    <property type="entry name" value="PROKAR_LIPOPROTEIN"/>
    <property type="match status" value="1"/>
</dbReference>
<dbReference type="InterPro" id="IPR001633">
    <property type="entry name" value="EAL_dom"/>
</dbReference>
<dbReference type="SUPFAM" id="SSF55073">
    <property type="entry name" value="Nucleotide cyclase"/>
    <property type="match status" value="1"/>
</dbReference>
<dbReference type="InterPro" id="IPR000160">
    <property type="entry name" value="GGDEF_dom"/>
</dbReference>
<dbReference type="PANTHER" id="PTHR44757:SF2">
    <property type="entry name" value="BIOFILM ARCHITECTURE MAINTENANCE PROTEIN MBAA"/>
    <property type="match status" value="1"/>
</dbReference>
<feature type="transmembrane region" description="Helical" evidence="1">
    <location>
        <begin position="68"/>
        <end position="88"/>
    </location>
</feature>
<dbReference type="EMBL" id="PIPV01000003">
    <property type="protein sequence ID" value="RUO57059.1"/>
    <property type="molecule type" value="Genomic_DNA"/>
</dbReference>
<evidence type="ECO:0000259" key="3">
    <source>
        <dbReference type="PROSITE" id="PS50887"/>
    </source>
</evidence>
<keyword evidence="1" id="KW-0472">Membrane</keyword>
<dbReference type="Pfam" id="PF00990">
    <property type="entry name" value="GGDEF"/>
    <property type="match status" value="1"/>
</dbReference>
<keyword evidence="1" id="KW-1133">Transmembrane helix</keyword>
<dbReference type="OrthoDB" id="6231285at2"/>
<name>A0A432Y7V3_9GAMM</name>
<feature type="domain" description="GGDEF" evidence="3">
    <location>
        <begin position="492"/>
        <end position="624"/>
    </location>
</feature>
<feature type="transmembrane region" description="Helical" evidence="1">
    <location>
        <begin position="118"/>
        <end position="140"/>
    </location>
</feature>
<proteinExistence type="predicted"/>
<dbReference type="PANTHER" id="PTHR44757">
    <property type="entry name" value="DIGUANYLATE CYCLASE DGCP"/>
    <property type="match status" value="1"/>
</dbReference>